<protein>
    <submittedName>
        <fullName evidence="2">DnaJ subfamily A member 1</fullName>
    </submittedName>
</protein>
<sequence>MPIYHKAYEKCSLIIKFKVNFPENGFLFPDRLSLLEKLLPERKEVDETDEMDQTELEDFDPNQENR</sequence>
<dbReference type="AlphaFoldDB" id="A0A8J6ATU9"/>
<organism evidence="2 3">
    <name type="scientific">Galemys pyrenaicus</name>
    <name type="common">Iberian desman</name>
    <name type="synonym">Pyrenean desman</name>
    <dbReference type="NCBI Taxonomy" id="202257"/>
    <lineage>
        <taxon>Eukaryota</taxon>
        <taxon>Metazoa</taxon>
        <taxon>Chordata</taxon>
        <taxon>Craniata</taxon>
        <taxon>Vertebrata</taxon>
        <taxon>Euteleostomi</taxon>
        <taxon>Mammalia</taxon>
        <taxon>Eutheria</taxon>
        <taxon>Laurasiatheria</taxon>
        <taxon>Eulipotyphla</taxon>
        <taxon>Talpidae</taxon>
        <taxon>Galemys</taxon>
    </lineage>
</organism>
<dbReference type="EMBL" id="JAGFMF010011668">
    <property type="protein sequence ID" value="KAG8516739.1"/>
    <property type="molecule type" value="Genomic_DNA"/>
</dbReference>
<dbReference type="OrthoDB" id="9802089at2759"/>
<reference evidence="2" key="1">
    <citation type="journal article" date="2021" name="Evol. Appl.">
        <title>The genome of the Pyrenean desman and the effects of bottlenecks and inbreeding on the genomic landscape of an endangered species.</title>
        <authorList>
            <person name="Escoda L."/>
            <person name="Castresana J."/>
        </authorList>
    </citation>
    <scope>NUCLEOTIDE SEQUENCE</scope>
    <source>
        <strain evidence="2">IBE-C5619</strain>
    </source>
</reference>
<comment type="caution">
    <text evidence="2">The sequence shown here is derived from an EMBL/GenBank/DDBJ whole genome shotgun (WGS) entry which is preliminary data.</text>
</comment>
<evidence type="ECO:0000256" key="1">
    <source>
        <dbReference type="SAM" id="MobiDB-lite"/>
    </source>
</evidence>
<dbReference type="Proteomes" id="UP000700334">
    <property type="component" value="Unassembled WGS sequence"/>
</dbReference>
<accession>A0A8J6ATU9</accession>
<gene>
    <name evidence="2" type="ORF">J0S82_011599</name>
</gene>
<evidence type="ECO:0000313" key="2">
    <source>
        <dbReference type="EMBL" id="KAG8516739.1"/>
    </source>
</evidence>
<keyword evidence="3" id="KW-1185">Reference proteome</keyword>
<feature type="compositionally biased region" description="Acidic residues" evidence="1">
    <location>
        <begin position="46"/>
        <end position="66"/>
    </location>
</feature>
<name>A0A8J6ATU9_GALPY</name>
<feature type="region of interest" description="Disordered" evidence="1">
    <location>
        <begin position="43"/>
        <end position="66"/>
    </location>
</feature>
<evidence type="ECO:0000313" key="3">
    <source>
        <dbReference type="Proteomes" id="UP000700334"/>
    </source>
</evidence>
<proteinExistence type="predicted"/>